<dbReference type="AlphaFoldDB" id="A0A6S6R9J2"/>
<dbReference type="EMBL" id="AP023367">
    <property type="protein sequence ID" value="BCJ95815.1"/>
    <property type="molecule type" value="Genomic_DNA"/>
</dbReference>
<proteinExistence type="predicted"/>
<name>A0A6S6R9J2_9FIRM</name>
<accession>A0A6S6R9J2</accession>
<protein>
    <submittedName>
        <fullName evidence="1">Uncharacterized protein</fullName>
    </submittedName>
</protein>
<keyword evidence="2" id="KW-1185">Reference proteome</keyword>
<organism evidence="1 2">
    <name type="scientific">Anaerocolumna cellulosilytica</name>
    <dbReference type="NCBI Taxonomy" id="433286"/>
    <lineage>
        <taxon>Bacteria</taxon>
        <taxon>Bacillati</taxon>
        <taxon>Bacillota</taxon>
        <taxon>Clostridia</taxon>
        <taxon>Lachnospirales</taxon>
        <taxon>Lachnospiraceae</taxon>
        <taxon>Anaerocolumna</taxon>
    </lineage>
</organism>
<gene>
    <name evidence="1" type="ORF">acsn021_33840</name>
</gene>
<dbReference type="Proteomes" id="UP000515561">
    <property type="component" value="Chromosome"/>
</dbReference>
<evidence type="ECO:0000313" key="2">
    <source>
        <dbReference type="Proteomes" id="UP000515561"/>
    </source>
</evidence>
<dbReference type="RefSeq" id="WP_184093668.1">
    <property type="nucleotide sequence ID" value="NZ_AP023367.1"/>
</dbReference>
<reference evidence="1 2" key="1">
    <citation type="journal article" date="2016" name="Int. J. Syst. Evol. Microbiol.">
        <title>Descriptions of Anaerotaenia torta gen. nov., sp. nov. and Anaerocolumna cellulosilytica gen. nov., sp. nov. isolated from a methanogenic reactor of cattle waste.</title>
        <authorList>
            <person name="Uek A."/>
            <person name="Ohtaki Y."/>
            <person name="Kaku N."/>
            <person name="Ueki K."/>
        </authorList>
    </citation>
    <scope>NUCLEOTIDE SEQUENCE [LARGE SCALE GENOMIC DNA]</scope>
    <source>
        <strain evidence="1 2">SN021</strain>
    </source>
</reference>
<sequence>MIKKNYKHKHFLIASLAIILGGLEIIPFYIPNFIVTILEVAVIVLFCGPYEKIDELVEKNLNRANKITMVLLLITLMIFSLIGNNKIIISANIFSCAACIAVGIRSILLIFYDGYGNMDIGLQ</sequence>
<dbReference type="KEGG" id="acel:acsn021_33840"/>
<evidence type="ECO:0000313" key="1">
    <source>
        <dbReference type="EMBL" id="BCJ95815.1"/>
    </source>
</evidence>